<name>A0A2M7S5M4_9BACT</name>
<dbReference type="EMBL" id="PFMR01000301">
    <property type="protein sequence ID" value="PIZ14804.1"/>
    <property type="molecule type" value="Genomic_DNA"/>
</dbReference>
<evidence type="ECO:0000313" key="1">
    <source>
        <dbReference type="EMBL" id="PIZ14804.1"/>
    </source>
</evidence>
<evidence type="ECO:0000313" key="2">
    <source>
        <dbReference type="Proteomes" id="UP000229307"/>
    </source>
</evidence>
<reference evidence="2" key="1">
    <citation type="submission" date="2017-09" db="EMBL/GenBank/DDBJ databases">
        <title>Depth-based differentiation of microbial function through sediment-hosted aquifers and enrichment of novel symbionts in the deep terrestrial subsurface.</title>
        <authorList>
            <person name="Probst A.J."/>
            <person name="Ladd B."/>
            <person name="Jarett J.K."/>
            <person name="Geller-Mcgrath D.E."/>
            <person name="Sieber C.M.K."/>
            <person name="Emerson J.B."/>
            <person name="Anantharaman K."/>
            <person name="Thomas B.C."/>
            <person name="Malmstrom R."/>
            <person name="Stieglmeier M."/>
            <person name="Klingl A."/>
            <person name="Woyke T."/>
            <person name="Ryan C.M."/>
            <person name="Banfield J.F."/>
        </authorList>
    </citation>
    <scope>NUCLEOTIDE SEQUENCE [LARGE SCALE GENOMIC DNA]</scope>
</reference>
<protein>
    <submittedName>
        <fullName evidence="1">Uncharacterized protein</fullName>
    </submittedName>
</protein>
<proteinExistence type="predicted"/>
<gene>
    <name evidence="1" type="ORF">COY52_11095</name>
</gene>
<dbReference type="AlphaFoldDB" id="A0A2M7S5M4"/>
<sequence>MNGMGGEPANIEPMPETEKEWVRQSMAFADILGMLDAFKEPAGDMKDAAMPEDGYAAEEDSFWVSDFMDEMGSE</sequence>
<feature type="non-terminal residue" evidence="1">
    <location>
        <position position="74"/>
    </location>
</feature>
<accession>A0A2M7S5M4</accession>
<organism evidence="1 2">
    <name type="scientific">Candidatus Desantisbacteria bacterium CG_4_10_14_0_8_um_filter_48_22</name>
    <dbReference type="NCBI Taxonomy" id="1974543"/>
    <lineage>
        <taxon>Bacteria</taxon>
        <taxon>Candidatus Desantisiibacteriota</taxon>
    </lineage>
</organism>
<comment type="caution">
    <text evidence="1">The sequence shown here is derived from an EMBL/GenBank/DDBJ whole genome shotgun (WGS) entry which is preliminary data.</text>
</comment>
<dbReference type="Proteomes" id="UP000229307">
    <property type="component" value="Unassembled WGS sequence"/>
</dbReference>